<comment type="similarity">
    <text evidence="6">Belongs to the ABC-4 integral membrane protein family.</text>
</comment>
<gene>
    <name evidence="9" type="ORF">GBZ86_07520</name>
</gene>
<dbReference type="PANTHER" id="PTHR30572:SF4">
    <property type="entry name" value="ABC TRANSPORTER PERMEASE YTRF"/>
    <property type="match status" value="1"/>
</dbReference>
<reference evidence="9 10" key="1">
    <citation type="submission" date="2019-10" db="EMBL/GenBank/DDBJ databases">
        <title>The Genome Sequence of Clostridium tarantellae Isolated from Fish Brain.</title>
        <authorList>
            <person name="Bano L."/>
            <person name="Kiel M."/>
            <person name="Sales G."/>
            <person name="Doxey A.C."/>
            <person name="Mansfield M.J."/>
            <person name="Schiavone M."/>
            <person name="Rossetto O."/>
            <person name="Pirazzini M."/>
            <person name="Dobrindt U."/>
            <person name="Montecucco C."/>
        </authorList>
    </citation>
    <scope>NUCLEOTIDE SEQUENCE [LARGE SCALE GENOMIC DNA]</scope>
    <source>
        <strain evidence="9 10">DSM 3997</strain>
    </source>
</reference>
<evidence type="ECO:0000256" key="4">
    <source>
        <dbReference type="ARBA" id="ARBA00022989"/>
    </source>
</evidence>
<dbReference type="GO" id="GO:0005886">
    <property type="term" value="C:plasma membrane"/>
    <property type="evidence" value="ECO:0007669"/>
    <property type="project" value="UniProtKB-SubCell"/>
</dbReference>
<dbReference type="AlphaFoldDB" id="A0A6I1MJP6"/>
<feature type="transmembrane region" description="Helical" evidence="7">
    <location>
        <begin position="436"/>
        <end position="457"/>
    </location>
</feature>
<dbReference type="Proteomes" id="UP000430345">
    <property type="component" value="Unassembled WGS sequence"/>
</dbReference>
<dbReference type="GO" id="GO:0022857">
    <property type="term" value="F:transmembrane transporter activity"/>
    <property type="evidence" value="ECO:0007669"/>
    <property type="project" value="TreeGrafter"/>
</dbReference>
<dbReference type="InterPro" id="IPR003838">
    <property type="entry name" value="ABC3_permease_C"/>
</dbReference>
<dbReference type="Pfam" id="PF02687">
    <property type="entry name" value="FtsX"/>
    <property type="match status" value="1"/>
</dbReference>
<dbReference type="EMBL" id="WHJC01000085">
    <property type="protein sequence ID" value="MPQ43605.1"/>
    <property type="molecule type" value="Genomic_DNA"/>
</dbReference>
<keyword evidence="3 7" id="KW-0812">Transmembrane</keyword>
<feature type="non-terminal residue" evidence="9">
    <location>
        <position position="723"/>
    </location>
</feature>
<evidence type="ECO:0000256" key="7">
    <source>
        <dbReference type="SAM" id="Phobius"/>
    </source>
</evidence>
<feature type="domain" description="ABC3 transporter permease C-terminal" evidence="8">
    <location>
        <begin position="269"/>
        <end position="392"/>
    </location>
</feature>
<accession>A0A6I1MJP6</accession>
<evidence type="ECO:0000313" key="10">
    <source>
        <dbReference type="Proteomes" id="UP000430345"/>
    </source>
</evidence>
<keyword evidence="2" id="KW-1003">Cell membrane</keyword>
<dbReference type="PANTHER" id="PTHR30572">
    <property type="entry name" value="MEMBRANE COMPONENT OF TRANSPORTER-RELATED"/>
    <property type="match status" value="1"/>
</dbReference>
<feature type="transmembrane region" description="Helical" evidence="7">
    <location>
        <begin position="20"/>
        <end position="43"/>
    </location>
</feature>
<evidence type="ECO:0000256" key="1">
    <source>
        <dbReference type="ARBA" id="ARBA00004651"/>
    </source>
</evidence>
<organism evidence="9 10">
    <name type="scientific">Clostridium tarantellae</name>
    <dbReference type="NCBI Taxonomy" id="39493"/>
    <lineage>
        <taxon>Bacteria</taxon>
        <taxon>Bacillati</taxon>
        <taxon>Bacillota</taxon>
        <taxon>Clostridia</taxon>
        <taxon>Eubacteriales</taxon>
        <taxon>Clostridiaceae</taxon>
        <taxon>Clostridium</taxon>
    </lineage>
</organism>
<dbReference type="InterPro" id="IPR050250">
    <property type="entry name" value="Macrolide_Exporter_MacB"/>
</dbReference>
<evidence type="ECO:0000256" key="2">
    <source>
        <dbReference type="ARBA" id="ARBA00022475"/>
    </source>
</evidence>
<evidence type="ECO:0000256" key="6">
    <source>
        <dbReference type="ARBA" id="ARBA00038076"/>
    </source>
</evidence>
<keyword evidence="5 7" id="KW-0472">Membrane</keyword>
<comment type="caution">
    <text evidence="9">The sequence shown here is derived from an EMBL/GenBank/DDBJ whole genome shotgun (WGS) entry which is preliminary data.</text>
</comment>
<evidence type="ECO:0000256" key="5">
    <source>
        <dbReference type="ARBA" id="ARBA00023136"/>
    </source>
</evidence>
<evidence type="ECO:0000259" key="8">
    <source>
        <dbReference type="Pfam" id="PF02687"/>
    </source>
</evidence>
<keyword evidence="4 7" id="KW-1133">Transmembrane helix</keyword>
<evidence type="ECO:0000313" key="9">
    <source>
        <dbReference type="EMBL" id="MPQ43605.1"/>
    </source>
</evidence>
<protein>
    <submittedName>
        <fullName evidence="9">FtsX-like permease family protein</fullName>
    </submittedName>
</protein>
<dbReference type="OrthoDB" id="9793166at2"/>
<dbReference type="RefSeq" id="WP_152889279.1">
    <property type="nucleotide sequence ID" value="NZ_WHJC01000085.1"/>
</dbReference>
<sequence length="723" mass="83383">MKNYSQFIYKHLRVNKKRSIYTIFGIMLGIVLFTTVGNLQIFINKVNIENSKIHNGNYEAYIYNMNKDKIKEIENNVKIKDYGFVALESTELININDIAKNILIYALDTNCIDNIFNKSMKLEEGRFPKNKGEVTLDIVTKIQLNKNIGDTIDVGDKKYKVVGFYSSYEFNPYELKGITYFEKNKTYNNLISLINIKGETNIRKNILQIANDMKIETMDKDIVISFNSNESENNKKTLFELNRNLIECYEIKDIFNLKNMNEIKLFFLFVNLGILILTIILTLSSINVSMKERIKYFATLRCLGATPEKITYLLIKEILVLSSLSIVPGLILGYGLTYFTINIVLNKLGKINFYGVQFSIYWRVLISALILVGIVILISSIIPVIKVAKISPIELGKTAMVIPKKVKKRNSKVIKKLFGYKGVLAYKNIRANNKSFMFITLMLSTLLVVLVVFTAFYTSMIKNVSGVERGKIKDFTIEINSITNEEIDSTAIKSIDKQFYRIKDAINFLKNTNSVKNIASYVDISLDTFFTEKEFKDTVKNNNETFNKEGIYAHQPNSNMFIYDDESIKEILPYIKSITDKKITLEDFEDNGVVLVSKNNKISIQDISHGNKLKMYLNTSELNKMKDKKKPIDINVLGIIGENDILGRRNYGDLNKLTFIVSKDFYEKNKWLIFGDEKYISKNSIVDFNFLNKEKREKNLQNIKNYVNKISGFYIDNYDNAIK</sequence>
<keyword evidence="10" id="KW-1185">Reference proteome</keyword>
<feature type="transmembrane region" description="Helical" evidence="7">
    <location>
        <begin position="360"/>
        <end position="385"/>
    </location>
</feature>
<comment type="subcellular location">
    <subcellularLocation>
        <location evidence="1">Cell membrane</location>
        <topology evidence="1">Multi-pass membrane protein</topology>
    </subcellularLocation>
</comment>
<feature type="transmembrane region" description="Helical" evidence="7">
    <location>
        <begin position="318"/>
        <end position="340"/>
    </location>
</feature>
<evidence type="ECO:0000256" key="3">
    <source>
        <dbReference type="ARBA" id="ARBA00022692"/>
    </source>
</evidence>
<proteinExistence type="inferred from homology"/>
<feature type="transmembrane region" description="Helical" evidence="7">
    <location>
        <begin position="265"/>
        <end position="286"/>
    </location>
</feature>
<name>A0A6I1MJP6_9CLOT</name>